<evidence type="ECO:0000259" key="3">
    <source>
        <dbReference type="PROSITE" id="PS50048"/>
    </source>
</evidence>
<comment type="caution">
    <text evidence="4">The sequence shown here is derived from an EMBL/GenBank/DDBJ whole genome shotgun (WGS) entry which is preliminary data.</text>
</comment>
<dbReference type="PANTHER" id="PTHR37534">
    <property type="entry name" value="TRANSCRIPTIONAL ACTIVATOR PROTEIN UGA3"/>
    <property type="match status" value="1"/>
</dbReference>
<evidence type="ECO:0000313" key="5">
    <source>
        <dbReference type="Proteomes" id="UP000237441"/>
    </source>
</evidence>
<sequence>MNYEFVIETRPTLASYGSLTSLETPTNTKPRKKRWATRARTGCITCRARRVKCDELRPVCRRCTASHVVCRGYELPPPGIDSDIHAVGSLDSPAARRQSHQRHIVSAEIEPPSWDYLEGIRYYFEVVRPGRVSEKGQFNDPPFHLPGYNRTAFLGQIICDQISKASKARGRLLKAGQDAAFEKSWDRYSRNMIDAIKVVNEKFRDEALHPNEAPAFMAIRHLLVLDLYLRRVLWRAHLKGFIAYIQHRGGIKQVLKLKDAPLYLNFAVENIIHANTTSPAKQQLEGLEEFTDDELRAALSNACFAPCPAALYPLLVHITRLRVSVANNQPPRKANLALAVQDIFNTTWRFDADAWAASKSWQGDVGIGRVMGRVFPLAIRLYGILTLPEASLVAWVASSADIATAYARLPGRSVLDSLRIQHREELLSMMRRSWDSLKYKTSLVWPLLVAGVAAADGTAKDREFIEGCLEAILAMPITACSFITVVDKLRAFWASGKTEWEDCWDEPIVGSA</sequence>
<accession>A0A2S7Y2N7</accession>
<dbReference type="GO" id="GO:0000981">
    <property type="term" value="F:DNA-binding transcription factor activity, RNA polymerase II-specific"/>
    <property type="evidence" value="ECO:0007669"/>
    <property type="project" value="InterPro"/>
</dbReference>
<protein>
    <recommendedName>
        <fullName evidence="3">Zn(2)-C6 fungal-type domain-containing protein</fullName>
    </recommendedName>
</protein>
<dbReference type="SUPFAM" id="SSF57701">
    <property type="entry name" value="Zn2/Cys6 DNA-binding domain"/>
    <property type="match status" value="1"/>
</dbReference>
<gene>
    <name evidence="4" type="ORF">BB8028_0002g05070</name>
</gene>
<dbReference type="SMART" id="SM00066">
    <property type="entry name" value="GAL4"/>
    <property type="match status" value="1"/>
</dbReference>
<feature type="domain" description="Zn(2)-C6 fungal-type" evidence="3">
    <location>
        <begin position="42"/>
        <end position="70"/>
    </location>
</feature>
<dbReference type="InterPro" id="IPR021858">
    <property type="entry name" value="Fun_TF"/>
</dbReference>
<keyword evidence="2" id="KW-0539">Nucleus</keyword>
<evidence type="ECO:0000313" key="4">
    <source>
        <dbReference type="EMBL" id="PQK10183.1"/>
    </source>
</evidence>
<name>A0A2S7Y2N7_BEABA</name>
<reference evidence="4 5" key="1">
    <citation type="submission" date="2016-07" db="EMBL/GenBank/DDBJ databases">
        <title>Comparative genomics of the entomopathogenic fungus Beauveria bassiana.</title>
        <authorList>
            <person name="Valero Jimenez C.A."/>
            <person name="Zwaan B.J."/>
            <person name="Van Kan J.A."/>
            <person name="Takken W."/>
            <person name="Debets A.J."/>
            <person name="Schoustra S.E."/>
            <person name="Koenraadt C.J."/>
        </authorList>
    </citation>
    <scope>NUCLEOTIDE SEQUENCE [LARGE SCALE GENOMIC DNA]</scope>
    <source>
        <strain evidence="4 5">ARSEF 8028</strain>
    </source>
</reference>
<dbReference type="Pfam" id="PF00172">
    <property type="entry name" value="Zn_clus"/>
    <property type="match status" value="1"/>
</dbReference>
<evidence type="ECO:0000256" key="1">
    <source>
        <dbReference type="ARBA" id="ARBA00004123"/>
    </source>
</evidence>
<dbReference type="OrthoDB" id="5386330at2759"/>
<dbReference type="PROSITE" id="PS50048">
    <property type="entry name" value="ZN2_CY6_FUNGAL_2"/>
    <property type="match status" value="1"/>
</dbReference>
<dbReference type="CDD" id="cd00067">
    <property type="entry name" value="GAL4"/>
    <property type="match status" value="1"/>
</dbReference>
<organism evidence="4 5">
    <name type="scientific">Beauveria bassiana</name>
    <name type="common">White muscardine disease fungus</name>
    <name type="synonym">Tritirachium shiotae</name>
    <dbReference type="NCBI Taxonomy" id="176275"/>
    <lineage>
        <taxon>Eukaryota</taxon>
        <taxon>Fungi</taxon>
        <taxon>Dikarya</taxon>
        <taxon>Ascomycota</taxon>
        <taxon>Pezizomycotina</taxon>
        <taxon>Sordariomycetes</taxon>
        <taxon>Hypocreomycetidae</taxon>
        <taxon>Hypocreales</taxon>
        <taxon>Cordycipitaceae</taxon>
        <taxon>Beauveria</taxon>
    </lineage>
</organism>
<dbReference type="InterPro" id="IPR001138">
    <property type="entry name" value="Zn2Cys6_DnaBD"/>
</dbReference>
<dbReference type="GO" id="GO:0008270">
    <property type="term" value="F:zinc ion binding"/>
    <property type="evidence" value="ECO:0007669"/>
    <property type="project" value="InterPro"/>
</dbReference>
<dbReference type="PROSITE" id="PS00463">
    <property type="entry name" value="ZN2_CY6_FUNGAL_1"/>
    <property type="match status" value="1"/>
</dbReference>
<evidence type="ECO:0000256" key="2">
    <source>
        <dbReference type="ARBA" id="ARBA00023242"/>
    </source>
</evidence>
<dbReference type="Pfam" id="PF11951">
    <property type="entry name" value="Fungal_trans_2"/>
    <property type="match status" value="1"/>
</dbReference>
<dbReference type="InterPro" id="IPR036864">
    <property type="entry name" value="Zn2-C6_fun-type_DNA-bd_sf"/>
</dbReference>
<dbReference type="PANTHER" id="PTHR37534:SF46">
    <property type="entry name" value="ZN(II)2CYS6 TRANSCRIPTION FACTOR (EUROFUNG)"/>
    <property type="match status" value="1"/>
</dbReference>
<dbReference type="GO" id="GO:0005634">
    <property type="term" value="C:nucleus"/>
    <property type="evidence" value="ECO:0007669"/>
    <property type="project" value="UniProtKB-SubCell"/>
</dbReference>
<dbReference type="Gene3D" id="4.10.240.10">
    <property type="entry name" value="Zn(2)-C6 fungal-type DNA-binding domain"/>
    <property type="match status" value="1"/>
</dbReference>
<dbReference type="AlphaFoldDB" id="A0A2S7Y2N7"/>
<dbReference type="Proteomes" id="UP000237441">
    <property type="component" value="Unassembled WGS sequence"/>
</dbReference>
<proteinExistence type="predicted"/>
<comment type="subcellular location">
    <subcellularLocation>
        <location evidence="1">Nucleus</location>
    </subcellularLocation>
</comment>
<dbReference type="EMBL" id="JRHA01000002">
    <property type="protein sequence ID" value="PQK10183.1"/>
    <property type="molecule type" value="Genomic_DNA"/>
</dbReference>